<evidence type="ECO:0000313" key="6">
    <source>
        <dbReference type="Proteomes" id="UP001597120"/>
    </source>
</evidence>
<dbReference type="InterPro" id="IPR009057">
    <property type="entry name" value="Homeodomain-like_sf"/>
</dbReference>
<evidence type="ECO:0000259" key="4">
    <source>
        <dbReference type="PROSITE" id="PS01124"/>
    </source>
</evidence>
<keyword evidence="3" id="KW-0804">Transcription</keyword>
<accession>A0ABW3DFK9</accession>
<dbReference type="Proteomes" id="UP001597120">
    <property type="component" value="Unassembled WGS sequence"/>
</dbReference>
<evidence type="ECO:0000256" key="3">
    <source>
        <dbReference type="ARBA" id="ARBA00023163"/>
    </source>
</evidence>
<organism evidence="5 6">
    <name type="scientific">Paenibacillus residui</name>
    <dbReference type="NCBI Taxonomy" id="629724"/>
    <lineage>
        <taxon>Bacteria</taxon>
        <taxon>Bacillati</taxon>
        <taxon>Bacillota</taxon>
        <taxon>Bacilli</taxon>
        <taxon>Bacillales</taxon>
        <taxon>Paenibacillaceae</taxon>
        <taxon>Paenibacillus</taxon>
    </lineage>
</organism>
<dbReference type="Gene3D" id="2.60.120.10">
    <property type="entry name" value="Jelly Rolls"/>
    <property type="match status" value="1"/>
</dbReference>
<dbReference type="InterPro" id="IPR018060">
    <property type="entry name" value="HTH_AraC"/>
</dbReference>
<dbReference type="Gene3D" id="1.10.10.60">
    <property type="entry name" value="Homeodomain-like"/>
    <property type="match status" value="2"/>
</dbReference>
<keyword evidence="1" id="KW-0805">Transcription regulation</keyword>
<evidence type="ECO:0000256" key="1">
    <source>
        <dbReference type="ARBA" id="ARBA00023015"/>
    </source>
</evidence>
<evidence type="ECO:0000313" key="5">
    <source>
        <dbReference type="EMBL" id="MFD0871113.1"/>
    </source>
</evidence>
<dbReference type="PRINTS" id="PR00032">
    <property type="entry name" value="HTHARAC"/>
</dbReference>
<dbReference type="SUPFAM" id="SSF46689">
    <property type="entry name" value="Homeodomain-like"/>
    <property type="match status" value="2"/>
</dbReference>
<dbReference type="EMBL" id="JBHTIU010000074">
    <property type="protein sequence ID" value="MFD0871113.1"/>
    <property type="molecule type" value="Genomic_DNA"/>
</dbReference>
<comment type="caution">
    <text evidence="5">The sequence shown here is derived from an EMBL/GenBank/DDBJ whole genome shotgun (WGS) entry which is preliminary data.</text>
</comment>
<keyword evidence="2" id="KW-0238">DNA-binding</keyword>
<dbReference type="PANTHER" id="PTHR43280:SF28">
    <property type="entry name" value="HTH-TYPE TRANSCRIPTIONAL ACTIVATOR RHAS"/>
    <property type="match status" value="1"/>
</dbReference>
<protein>
    <submittedName>
        <fullName evidence="5">Helix-turn-helix domain-containing protein</fullName>
    </submittedName>
</protein>
<dbReference type="PROSITE" id="PS01124">
    <property type="entry name" value="HTH_ARAC_FAMILY_2"/>
    <property type="match status" value="1"/>
</dbReference>
<dbReference type="SMART" id="SM00342">
    <property type="entry name" value="HTH_ARAC"/>
    <property type="match status" value="1"/>
</dbReference>
<dbReference type="InterPro" id="IPR003313">
    <property type="entry name" value="AraC-bd"/>
</dbReference>
<gene>
    <name evidence="5" type="ORF">ACFQ03_18390</name>
</gene>
<reference evidence="6" key="1">
    <citation type="journal article" date="2019" name="Int. J. Syst. Evol. Microbiol.">
        <title>The Global Catalogue of Microorganisms (GCM) 10K type strain sequencing project: providing services to taxonomists for standard genome sequencing and annotation.</title>
        <authorList>
            <consortium name="The Broad Institute Genomics Platform"/>
            <consortium name="The Broad Institute Genome Sequencing Center for Infectious Disease"/>
            <person name="Wu L."/>
            <person name="Ma J."/>
        </authorList>
    </citation>
    <scope>NUCLEOTIDE SEQUENCE [LARGE SCALE GENOMIC DNA]</scope>
    <source>
        <strain evidence="6">CCUG 57263</strain>
    </source>
</reference>
<name>A0ABW3DFK9_9BACL</name>
<sequence length="280" mass="32984">MKSFFIEHIRRTGHYTMSDNHFHPYYEIYYLLRGERDYFIKDRTHPLKEGGIVFIDKYELHKTTDTGVADHERILLHFDEHWLNSFADPVCFAPFQSRTRRLQLNSGDRRAVEELLFSMLEEEDTKSPGWKTSLQAKLAQLLILAGRKCLAEPEPSPEQANPLQLKIYEIVEYINNHYMSAITLGSVAEKHYISPYYLSRKFKEVTGFTYVEYVNTVRIKEAQKLLRESRLKIIEIAEQVGYENIAHFGRVFKELAKVSPLEYRKRAEGKVVMWKDDKPV</sequence>
<dbReference type="PROSITE" id="PS00041">
    <property type="entry name" value="HTH_ARAC_FAMILY_1"/>
    <property type="match status" value="1"/>
</dbReference>
<dbReference type="PANTHER" id="PTHR43280">
    <property type="entry name" value="ARAC-FAMILY TRANSCRIPTIONAL REGULATOR"/>
    <property type="match status" value="1"/>
</dbReference>
<evidence type="ECO:0000256" key="2">
    <source>
        <dbReference type="ARBA" id="ARBA00023125"/>
    </source>
</evidence>
<dbReference type="SUPFAM" id="SSF51215">
    <property type="entry name" value="Regulatory protein AraC"/>
    <property type="match status" value="1"/>
</dbReference>
<keyword evidence="6" id="KW-1185">Reference proteome</keyword>
<feature type="domain" description="HTH araC/xylS-type" evidence="4">
    <location>
        <begin position="168"/>
        <end position="266"/>
    </location>
</feature>
<dbReference type="InterPro" id="IPR037923">
    <property type="entry name" value="HTH-like"/>
</dbReference>
<proteinExistence type="predicted"/>
<dbReference type="Pfam" id="PF12833">
    <property type="entry name" value="HTH_18"/>
    <property type="match status" value="1"/>
</dbReference>
<dbReference type="InterPro" id="IPR018062">
    <property type="entry name" value="HTH_AraC-typ_CS"/>
</dbReference>
<dbReference type="Pfam" id="PF02311">
    <property type="entry name" value="AraC_binding"/>
    <property type="match status" value="1"/>
</dbReference>
<dbReference type="InterPro" id="IPR020449">
    <property type="entry name" value="Tscrpt_reg_AraC-type_HTH"/>
</dbReference>
<dbReference type="InterPro" id="IPR014710">
    <property type="entry name" value="RmlC-like_jellyroll"/>
</dbReference>
<dbReference type="RefSeq" id="WP_379290017.1">
    <property type="nucleotide sequence ID" value="NZ_JBHTIU010000074.1"/>
</dbReference>